<evidence type="ECO:0000256" key="2">
    <source>
        <dbReference type="SAM" id="SignalP"/>
    </source>
</evidence>
<name>A0A1A9F1L3_9GAMM</name>
<feature type="compositionally biased region" description="Low complexity" evidence="1">
    <location>
        <begin position="37"/>
        <end position="49"/>
    </location>
</feature>
<evidence type="ECO:0000313" key="4">
    <source>
        <dbReference type="Proteomes" id="UP000078070"/>
    </source>
</evidence>
<evidence type="ECO:0008006" key="5">
    <source>
        <dbReference type="Google" id="ProtNLM"/>
    </source>
</evidence>
<feature type="signal peptide" evidence="2">
    <location>
        <begin position="1"/>
        <end position="24"/>
    </location>
</feature>
<keyword evidence="2" id="KW-0732">Signal</keyword>
<feature type="region of interest" description="Disordered" evidence="1">
    <location>
        <begin position="29"/>
        <end position="72"/>
    </location>
</feature>
<proteinExistence type="predicted"/>
<protein>
    <recommendedName>
        <fullName evidence="5">Type II secretion system protein GspC N-terminal domain-containing protein</fullName>
    </recommendedName>
</protein>
<reference evidence="4" key="1">
    <citation type="submission" date="2016-05" db="EMBL/GenBank/DDBJ databases">
        <authorList>
            <person name="Baek K."/>
            <person name="Yang S.-J."/>
        </authorList>
    </citation>
    <scope>NUCLEOTIDE SEQUENCE [LARGE SCALE GENOMIC DNA]</scope>
    <source>
        <strain evidence="4">ST58-10</strain>
    </source>
</reference>
<dbReference type="AlphaFoldDB" id="A0A1A9F1L3"/>
<sequence>MWRSYLNALAPALLVVLVSTPLKAAQETDKALPTAVPQPQQSETQQSEVDPSEFMPLENDQAKNEQTETMQAEPEVLEGDAVALPPFAPRSQFDEMLERPLFHSSRRPQGGEPSGGSAQELRETWKLTGIVLVGDEVRALFKERNGERRLRLGTGMPLDANWVLDEINLETVVMGSGDEQVTLDLLEPRDSTPAAVPEQATPARADSEAAPLDERTREASRQLEQQAESVKETLNE</sequence>
<dbReference type="EMBL" id="CP015839">
    <property type="protein sequence ID" value="ANG63771.1"/>
    <property type="molecule type" value="Genomic_DNA"/>
</dbReference>
<keyword evidence="4" id="KW-1185">Reference proteome</keyword>
<organism evidence="3 4">
    <name type="scientific">Marinobacterium aestuarii</name>
    <dbReference type="NCBI Taxonomy" id="1821621"/>
    <lineage>
        <taxon>Bacteria</taxon>
        <taxon>Pseudomonadati</taxon>
        <taxon>Pseudomonadota</taxon>
        <taxon>Gammaproteobacteria</taxon>
        <taxon>Oceanospirillales</taxon>
        <taxon>Oceanospirillaceae</taxon>
        <taxon>Marinobacterium</taxon>
    </lineage>
</organism>
<evidence type="ECO:0000256" key="1">
    <source>
        <dbReference type="SAM" id="MobiDB-lite"/>
    </source>
</evidence>
<dbReference type="STRING" id="1821621.A8C75_15675"/>
<reference evidence="3 4" key="2">
    <citation type="journal article" date="2018" name="Int. J. Syst. Evol. Microbiol.">
        <title>Marinobacterium aestuarii sp. nov., a benzene-degrading marine bacterium isolated from estuary sediment.</title>
        <authorList>
            <person name="Bae S.S."/>
            <person name="Jung J."/>
            <person name="Chung D."/>
            <person name="Baek K."/>
        </authorList>
    </citation>
    <scope>NUCLEOTIDE SEQUENCE [LARGE SCALE GENOMIC DNA]</scope>
    <source>
        <strain evidence="3 4">ST58-10</strain>
    </source>
</reference>
<dbReference type="Proteomes" id="UP000078070">
    <property type="component" value="Chromosome"/>
</dbReference>
<feature type="region of interest" description="Disordered" evidence="1">
    <location>
        <begin position="189"/>
        <end position="236"/>
    </location>
</feature>
<evidence type="ECO:0000313" key="3">
    <source>
        <dbReference type="EMBL" id="ANG63771.1"/>
    </source>
</evidence>
<feature type="compositionally biased region" description="Basic and acidic residues" evidence="1">
    <location>
        <begin position="212"/>
        <end position="221"/>
    </location>
</feature>
<dbReference type="KEGG" id="mars:A8C75_15675"/>
<accession>A0A1A9F1L3</accession>
<feature type="chain" id="PRO_5008386608" description="Type II secretion system protein GspC N-terminal domain-containing protein" evidence="2">
    <location>
        <begin position="25"/>
        <end position="236"/>
    </location>
</feature>
<gene>
    <name evidence="3" type="ORF">A8C75_15675</name>
</gene>